<proteinExistence type="predicted"/>
<reference evidence="3 4" key="1">
    <citation type="submission" date="2014-02" db="EMBL/GenBank/DDBJ databases">
        <title>The small core and large imbalanced accessory genome model reveals a collaborative survival strategy of Sorangium cellulosum strains in nature.</title>
        <authorList>
            <person name="Han K."/>
            <person name="Peng R."/>
            <person name="Blom J."/>
            <person name="Li Y.-Z."/>
        </authorList>
    </citation>
    <scope>NUCLEOTIDE SEQUENCE [LARGE SCALE GENOMIC DNA]</scope>
    <source>
        <strain evidence="3 4">So0011-07</strain>
    </source>
</reference>
<evidence type="ECO:0000256" key="1">
    <source>
        <dbReference type="SAM" id="MobiDB-lite"/>
    </source>
</evidence>
<protein>
    <recommendedName>
        <fullName evidence="5">Cytochrome c family protein</fullName>
    </recommendedName>
</protein>
<dbReference type="Proteomes" id="UP000075635">
    <property type="component" value="Unassembled WGS sequence"/>
</dbReference>
<evidence type="ECO:0008006" key="5">
    <source>
        <dbReference type="Google" id="ProtNLM"/>
    </source>
</evidence>
<feature type="signal peptide" evidence="2">
    <location>
        <begin position="1"/>
        <end position="28"/>
    </location>
</feature>
<gene>
    <name evidence="3" type="ORF">BE17_32275</name>
</gene>
<evidence type="ECO:0000256" key="2">
    <source>
        <dbReference type="SAM" id="SignalP"/>
    </source>
</evidence>
<comment type="caution">
    <text evidence="3">The sequence shown here is derived from an EMBL/GenBank/DDBJ whole genome shotgun (WGS) entry which is preliminary data.</text>
</comment>
<dbReference type="EMBL" id="JEMB01003332">
    <property type="protein sequence ID" value="KYF74019.1"/>
    <property type="molecule type" value="Genomic_DNA"/>
</dbReference>
<name>A0A150R1C6_SORCE</name>
<dbReference type="PROSITE" id="PS51257">
    <property type="entry name" value="PROKAR_LIPOPROTEIN"/>
    <property type="match status" value="1"/>
</dbReference>
<evidence type="ECO:0000313" key="3">
    <source>
        <dbReference type="EMBL" id="KYF74019.1"/>
    </source>
</evidence>
<organism evidence="3 4">
    <name type="scientific">Sorangium cellulosum</name>
    <name type="common">Polyangium cellulosum</name>
    <dbReference type="NCBI Taxonomy" id="56"/>
    <lineage>
        <taxon>Bacteria</taxon>
        <taxon>Pseudomonadati</taxon>
        <taxon>Myxococcota</taxon>
        <taxon>Polyangia</taxon>
        <taxon>Polyangiales</taxon>
        <taxon>Polyangiaceae</taxon>
        <taxon>Sorangium</taxon>
    </lineage>
</organism>
<accession>A0A150R1C6</accession>
<evidence type="ECO:0000313" key="4">
    <source>
        <dbReference type="Proteomes" id="UP000075635"/>
    </source>
</evidence>
<sequence length="473" mass="53356">MLHMIQRFHVASLCFLLVVTASCGPDSAAPGVRLPEKESHGYCPEYDNDPRKFVDALMAGEVLPAKLTPCLPLDINHSLKTKLLEQTQLDQATRQLDAFGWQMFVALNWPVERRGEDLLFAASLAGPGTPRWRGWKTVDQVFNGRSVPEAWHYTADSMPDASVQISSEAQADGQRLWDQHGRLVRYETLVNSNVYDYIVSEKLHTSEGQSNVPAVVFGWGRTDLTPPIFGAMVIKLAWKELDSQDQQDRFFLRTARLQPNDAAPRRFGLVGMHIAYKVSLLNPRWVWITFEHIDNVKETSEHACAAPAPPPLAEPLFYDKQCRPEECPPNAQESRNPRMGPDGHATQVVREKPIGHETADLNCEVRALLHRSAPRSPAQYYKLVATQAAVQVDEYEEYEQDEQDEKGDGDDLRYFPTDAMNTVLETYQQATSNGCAACHRHAPRMQERGGEFVLEPAGGDFMYMLTRRLQPKP</sequence>
<feature type="region of interest" description="Disordered" evidence="1">
    <location>
        <begin position="323"/>
        <end position="344"/>
    </location>
</feature>
<keyword evidence="2" id="KW-0732">Signal</keyword>
<dbReference type="AlphaFoldDB" id="A0A150R1C6"/>
<feature type="chain" id="PRO_5007567385" description="Cytochrome c family protein" evidence="2">
    <location>
        <begin position="29"/>
        <end position="473"/>
    </location>
</feature>